<proteinExistence type="predicted"/>
<accession>A0A850PB03</accession>
<evidence type="ECO:0000313" key="2">
    <source>
        <dbReference type="EMBL" id="NVN41707.1"/>
    </source>
</evidence>
<sequence>MPDFTTMLAHAGHVPWLQALAIVIGTFILEDAATVLTGMAVQAGSVALATALPALYAGIILGDIGLYGLGAAAARWPAARR</sequence>
<comment type="caution">
    <text evidence="2">The sequence shown here is derived from an EMBL/GenBank/DDBJ whole genome shotgun (WGS) entry which is preliminary data.</text>
</comment>
<keyword evidence="1" id="KW-1133">Transmembrane helix</keyword>
<name>A0A850PB03_9PROT</name>
<evidence type="ECO:0000256" key="1">
    <source>
        <dbReference type="SAM" id="Phobius"/>
    </source>
</evidence>
<dbReference type="EMBL" id="JABXXR010000171">
    <property type="protein sequence ID" value="NVN41707.1"/>
    <property type="molecule type" value="Genomic_DNA"/>
</dbReference>
<protein>
    <submittedName>
        <fullName evidence="2">Uncharacterized protein</fullName>
    </submittedName>
</protein>
<feature type="non-terminal residue" evidence="2">
    <location>
        <position position="81"/>
    </location>
</feature>
<reference evidence="2 3" key="1">
    <citation type="submission" date="2020-06" db="EMBL/GenBank/DDBJ databases">
        <title>Description of novel acetic acid bacteria.</title>
        <authorList>
            <person name="Sombolestani A."/>
        </authorList>
    </citation>
    <scope>NUCLEOTIDE SEQUENCE [LARGE SCALE GENOMIC DNA]</scope>
    <source>
        <strain evidence="2 3">LMG 27010</strain>
    </source>
</reference>
<organism evidence="2 3">
    <name type="scientific">Ameyamaea chiangmaiensis</name>
    <dbReference type="NCBI Taxonomy" id="442969"/>
    <lineage>
        <taxon>Bacteria</taxon>
        <taxon>Pseudomonadati</taxon>
        <taxon>Pseudomonadota</taxon>
        <taxon>Alphaproteobacteria</taxon>
        <taxon>Acetobacterales</taxon>
        <taxon>Acetobacteraceae</taxon>
        <taxon>Ameyamaea</taxon>
    </lineage>
</organism>
<dbReference type="Proteomes" id="UP000585665">
    <property type="component" value="Unassembled WGS sequence"/>
</dbReference>
<keyword evidence="1" id="KW-0472">Membrane</keyword>
<keyword evidence="1" id="KW-0812">Transmembrane</keyword>
<gene>
    <name evidence="2" type="ORF">HUK82_14220</name>
</gene>
<keyword evidence="3" id="KW-1185">Reference proteome</keyword>
<evidence type="ECO:0000313" key="3">
    <source>
        <dbReference type="Proteomes" id="UP000585665"/>
    </source>
</evidence>
<dbReference type="AlphaFoldDB" id="A0A850PB03"/>
<feature type="transmembrane region" description="Helical" evidence="1">
    <location>
        <begin position="54"/>
        <end position="74"/>
    </location>
</feature>